<reference evidence="1 3" key="1">
    <citation type="submission" date="2018-01" db="EMBL/GenBank/DDBJ databases">
        <title>Genome sequence of Iodobacter sp. strain PCH194 isolated from Indian Trans-Himalaya.</title>
        <authorList>
            <person name="Kumar V."/>
            <person name="Thakur V."/>
            <person name="Kumar S."/>
            <person name="Singh D."/>
        </authorList>
    </citation>
    <scope>NUCLEOTIDE SEQUENCE [LARGE SCALE GENOMIC DNA]</scope>
    <source>
        <strain evidence="1 3">PCH194</strain>
    </source>
</reference>
<evidence type="ECO:0000313" key="3">
    <source>
        <dbReference type="Proteomes" id="UP000515917"/>
    </source>
</evidence>
<organism evidence="1 3">
    <name type="scientific">Iodobacter fluviatilis</name>
    <dbReference type="NCBI Taxonomy" id="537"/>
    <lineage>
        <taxon>Bacteria</taxon>
        <taxon>Pseudomonadati</taxon>
        <taxon>Pseudomonadota</taxon>
        <taxon>Betaproteobacteria</taxon>
        <taxon>Neisseriales</taxon>
        <taxon>Chitinibacteraceae</taxon>
        <taxon>Iodobacter</taxon>
    </lineage>
</organism>
<dbReference type="AlphaFoldDB" id="A0A7G3G4V3"/>
<dbReference type="EMBL" id="CP025781">
    <property type="protein sequence ID" value="QBC42103.1"/>
    <property type="molecule type" value="Genomic_DNA"/>
</dbReference>
<proteinExistence type="predicted"/>
<protein>
    <recommendedName>
        <fullName evidence="4">Single-stranded DNA-binding protein</fullName>
    </recommendedName>
</protein>
<accession>A0A7G3G4V3</accession>
<dbReference type="Proteomes" id="UP000515917">
    <property type="component" value="Chromosome"/>
</dbReference>
<name>A0A7G3G4V3_9NEIS</name>
<dbReference type="KEGG" id="ifl:C1H71_19970"/>
<dbReference type="EMBL" id="CP025781">
    <property type="protein sequence ID" value="QBC45575.1"/>
    <property type="molecule type" value="Genomic_DNA"/>
</dbReference>
<gene>
    <name evidence="1" type="ORF">C1H71_00035</name>
    <name evidence="2" type="ORF">C1H71_19970</name>
</gene>
<dbReference type="KEGG" id="ifl:C1H71_00035"/>
<dbReference type="RefSeq" id="WP_130104732.1">
    <property type="nucleotide sequence ID" value="NZ_CP025781.1"/>
</dbReference>
<evidence type="ECO:0000313" key="1">
    <source>
        <dbReference type="EMBL" id="QBC42103.1"/>
    </source>
</evidence>
<evidence type="ECO:0000313" key="2">
    <source>
        <dbReference type="EMBL" id="QBC45575.1"/>
    </source>
</evidence>
<keyword evidence="3" id="KW-1185">Reference proteome</keyword>
<sequence>MSTPQENQKLSLKPNQALLFGRIHSVRRADDSTYTELTLPAIDQYTPPNSVEIRSKKRLGQSGDTVEVLVMCGGYRAKSFQYTDKETGEKITRRPTVNVYSAVEE</sequence>
<evidence type="ECO:0008006" key="4">
    <source>
        <dbReference type="Google" id="ProtNLM"/>
    </source>
</evidence>